<dbReference type="PANTHER" id="PTHR31476">
    <property type="entry name" value="PROTEIN WHAT'S THIS FACTOR 1 HOMOLOG, CHLOROPLASTIC"/>
    <property type="match status" value="1"/>
</dbReference>
<dbReference type="AlphaFoldDB" id="A0AAD3T4B3"/>
<dbReference type="Proteomes" id="UP001279734">
    <property type="component" value="Unassembled WGS sequence"/>
</dbReference>
<dbReference type="GO" id="GO:0003723">
    <property type="term" value="F:RNA binding"/>
    <property type="evidence" value="ECO:0007669"/>
    <property type="project" value="InterPro"/>
</dbReference>
<feature type="region of interest" description="Disordered" evidence="1">
    <location>
        <begin position="377"/>
        <end position="470"/>
    </location>
</feature>
<evidence type="ECO:0000256" key="1">
    <source>
        <dbReference type="SAM" id="MobiDB-lite"/>
    </source>
</evidence>
<feature type="compositionally biased region" description="Acidic residues" evidence="1">
    <location>
        <begin position="408"/>
        <end position="424"/>
    </location>
</feature>
<dbReference type="InterPro" id="IPR021099">
    <property type="entry name" value="PORR_domain"/>
</dbReference>
<sequence>MLFKIIHTRSKSSYRPHSDSQFFRTFFEEVEIKFVRDRGLDHAVEKEKNLRPMQNLKILIKSEPSKSLPLSIITQKKDDLKIPIRPIEFIRKYPSIFEEFFPGNVRIHPHVRLTQEVLSLDAEEQLIHQSDSFRRGAADRLLKLLMLCRVYEIPLKLVDRLKWDLGLPDNYIETLVPEFPDYFQVKNVMISSTRSGNVRGSNEDLLELVCWNDELSVSVMENRAMKAESAYPQGSPLKFPLHFSKGFDMDEKLKKLIDVWQKLPYISPYENASHLQPKSGISDRWAVAVLHELLHILVPKKIEQDNILSLGEYLGIRSRFKRALVHHPGIFYLSSKTGTYTVVLREAYKRDVLIEKHPLMDMRNRYIHLMNSVKEAQKGQQVKKVERDVGEDDPSGEEREKGIRLSDSEVEDDSDDEDEETDEAESSKVAHETIAPSKGRGAHSRSSKWKKPLRTTKIARRYPNRTSGRR</sequence>
<evidence type="ECO:0000313" key="3">
    <source>
        <dbReference type="EMBL" id="GMH22417.1"/>
    </source>
</evidence>
<keyword evidence="4" id="KW-1185">Reference proteome</keyword>
<name>A0AAD3T4B3_NEPGR</name>
<gene>
    <name evidence="3" type="ORF">Nepgr_024260</name>
</gene>
<feature type="domain" description="PORR" evidence="2">
    <location>
        <begin position="35"/>
        <end position="373"/>
    </location>
</feature>
<dbReference type="PANTHER" id="PTHR31476:SF16">
    <property type="entry name" value="F14O23.23 PROTEIN"/>
    <property type="match status" value="1"/>
</dbReference>
<organism evidence="3 4">
    <name type="scientific">Nepenthes gracilis</name>
    <name type="common">Slender pitcher plant</name>
    <dbReference type="NCBI Taxonomy" id="150966"/>
    <lineage>
        <taxon>Eukaryota</taxon>
        <taxon>Viridiplantae</taxon>
        <taxon>Streptophyta</taxon>
        <taxon>Embryophyta</taxon>
        <taxon>Tracheophyta</taxon>
        <taxon>Spermatophyta</taxon>
        <taxon>Magnoliopsida</taxon>
        <taxon>eudicotyledons</taxon>
        <taxon>Gunneridae</taxon>
        <taxon>Pentapetalae</taxon>
        <taxon>Caryophyllales</taxon>
        <taxon>Nepenthaceae</taxon>
        <taxon>Nepenthes</taxon>
    </lineage>
</organism>
<evidence type="ECO:0000259" key="2">
    <source>
        <dbReference type="Pfam" id="PF11955"/>
    </source>
</evidence>
<dbReference type="InterPro" id="IPR045040">
    <property type="entry name" value="PORR_fam"/>
</dbReference>
<evidence type="ECO:0000313" key="4">
    <source>
        <dbReference type="Proteomes" id="UP001279734"/>
    </source>
</evidence>
<accession>A0AAD3T4B3</accession>
<feature type="compositionally biased region" description="Basic and acidic residues" evidence="1">
    <location>
        <begin position="396"/>
        <end position="407"/>
    </location>
</feature>
<protein>
    <recommendedName>
        <fullName evidence="2">PORR domain-containing protein</fullName>
    </recommendedName>
</protein>
<comment type="caution">
    <text evidence="3">The sequence shown here is derived from an EMBL/GenBank/DDBJ whole genome shotgun (WGS) entry which is preliminary data.</text>
</comment>
<feature type="compositionally biased region" description="Basic residues" evidence="1">
    <location>
        <begin position="440"/>
        <end position="470"/>
    </location>
</feature>
<proteinExistence type="predicted"/>
<dbReference type="EMBL" id="BSYO01000024">
    <property type="protein sequence ID" value="GMH22417.1"/>
    <property type="molecule type" value="Genomic_DNA"/>
</dbReference>
<dbReference type="Pfam" id="PF11955">
    <property type="entry name" value="PORR"/>
    <property type="match status" value="1"/>
</dbReference>
<reference evidence="3" key="1">
    <citation type="submission" date="2023-05" db="EMBL/GenBank/DDBJ databases">
        <title>Nepenthes gracilis genome sequencing.</title>
        <authorList>
            <person name="Fukushima K."/>
        </authorList>
    </citation>
    <scope>NUCLEOTIDE SEQUENCE</scope>
    <source>
        <strain evidence="3">SING2019-196</strain>
    </source>
</reference>